<gene>
    <name evidence="1" type="ORF">CDO81_06655</name>
</gene>
<proteinExistence type="predicted"/>
<protein>
    <submittedName>
        <fullName evidence="1">Uncharacterized protein</fullName>
    </submittedName>
</protein>
<dbReference type="AlphaFoldDB" id="A0A254NDR8"/>
<name>A0A254NDR8_9BURK</name>
<dbReference type="RefSeq" id="WP_088482300.1">
    <property type="nucleotide sequence ID" value="NZ_JBCNLH010000003.1"/>
</dbReference>
<evidence type="ECO:0000313" key="2">
    <source>
        <dbReference type="Proteomes" id="UP000197446"/>
    </source>
</evidence>
<reference evidence="1 2" key="1">
    <citation type="journal article" date="2007" name="Int. J. Syst. Evol. Microbiol.">
        <title>Description of Pelomonas aquatica sp. nov. and Pelomonas puraquae sp. nov., isolated from industrial and haemodialysis water.</title>
        <authorList>
            <person name="Gomila M."/>
            <person name="Bowien B."/>
            <person name="Falsen E."/>
            <person name="Moore E.R."/>
            <person name="Lalucat J."/>
        </authorList>
    </citation>
    <scope>NUCLEOTIDE SEQUENCE [LARGE SCALE GENOMIC DNA]</scope>
    <source>
        <strain evidence="1 2">CCUG 52769</strain>
    </source>
</reference>
<dbReference type="EMBL" id="NISI01000001">
    <property type="protein sequence ID" value="OWR06099.1"/>
    <property type="molecule type" value="Genomic_DNA"/>
</dbReference>
<sequence>MKTHQIEIQKFKAAANNLQGQVVFKIDTLVSPRTPIDGIEPSSLLIMTEQNARVLMALLKTQIAEFDSKKPKSRHGRHG</sequence>
<organism evidence="1 2">
    <name type="scientific">Roseateles puraquae</name>
    <dbReference type="NCBI Taxonomy" id="431059"/>
    <lineage>
        <taxon>Bacteria</taxon>
        <taxon>Pseudomonadati</taxon>
        <taxon>Pseudomonadota</taxon>
        <taxon>Betaproteobacteria</taxon>
        <taxon>Burkholderiales</taxon>
        <taxon>Sphaerotilaceae</taxon>
        <taxon>Roseateles</taxon>
    </lineage>
</organism>
<dbReference type="OrthoDB" id="9154732at2"/>
<dbReference type="Proteomes" id="UP000197446">
    <property type="component" value="Unassembled WGS sequence"/>
</dbReference>
<comment type="caution">
    <text evidence="1">The sequence shown here is derived from an EMBL/GenBank/DDBJ whole genome shotgun (WGS) entry which is preliminary data.</text>
</comment>
<keyword evidence="2" id="KW-1185">Reference proteome</keyword>
<evidence type="ECO:0000313" key="1">
    <source>
        <dbReference type="EMBL" id="OWR06099.1"/>
    </source>
</evidence>
<accession>A0A254NDR8</accession>